<proteinExistence type="predicted"/>
<sequence>MPHVELSLSGLSVDRERQQPGGGSLDPSVRRWAEAVATAVEPSLVIDSRALVVAMSPSCVRLLGFKKAPLGKKATGGALRLIDFSTAAAPLTDTEVAKVPPLLSLSSGRLARGLIRVECPDGACTLDAVATPIGEQSDVVGSLTFFSPV</sequence>
<feature type="region of interest" description="Disordered" evidence="1">
    <location>
        <begin position="1"/>
        <end position="27"/>
    </location>
</feature>
<organism evidence="2 3">
    <name type="scientific">Virgisporangium aliadipatigenens</name>
    <dbReference type="NCBI Taxonomy" id="741659"/>
    <lineage>
        <taxon>Bacteria</taxon>
        <taxon>Bacillati</taxon>
        <taxon>Actinomycetota</taxon>
        <taxon>Actinomycetes</taxon>
        <taxon>Micromonosporales</taxon>
        <taxon>Micromonosporaceae</taxon>
        <taxon>Virgisporangium</taxon>
    </lineage>
</organism>
<evidence type="ECO:0000313" key="2">
    <source>
        <dbReference type="EMBL" id="GIJ51469.1"/>
    </source>
</evidence>
<gene>
    <name evidence="2" type="ORF">Val02_83550</name>
</gene>
<dbReference type="RefSeq" id="WP_239153736.1">
    <property type="nucleotide sequence ID" value="NZ_BOPF01000049.1"/>
</dbReference>
<evidence type="ECO:0000313" key="3">
    <source>
        <dbReference type="Proteomes" id="UP000619260"/>
    </source>
</evidence>
<name>A0A8J3YT99_9ACTN</name>
<evidence type="ECO:0000256" key="1">
    <source>
        <dbReference type="SAM" id="MobiDB-lite"/>
    </source>
</evidence>
<comment type="caution">
    <text evidence="2">The sequence shown here is derived from an EMBL/GenBank/DDBJ whole genome shotgun (WGS) entry which is preliminary data.</text>
</comment>
<reference evidence="2" key="1">
    <citation type="submission" date="2021-01" db="EMBL/GenBank/DDBJ databases">
        <title>Whole genome shotgun sequence of Virgisporangium aliadipatigenens NBRC 105644.</title>
        <authorList>
            <person name="Komaki H."/>
            <person name="Tamura T."/>
        </authorList>
    </citation>
    <scope>NUCLEOTIDE SEQUENCE</scope>
    <source>
        <strain evidence="2">NBRC 105644</strain>
    </source>
</reference>
<evidence type="ECO:0008006" key="4">
    <source>
        <dbReference type="Google" id="ProtNLM"/>
    </source>
</evidence>
<accession>A0A8J3YT99</accession>
<dbReference type="AlphaFoldDB" id="A0A8J3YT99"/>
<protein>
    <recommendedName>
        <fullName evidence="4">PAS domain-containing protein</fullName>
    </recommendedName>
</protein>
<dbReference type="EMBL" id="BOPF01000049">
    <property type="protein sequence ID" value="GIJ51469.1"/>
    <property type="molecule type" value="Genomic_DNA"/>
</dbReference>
<keyword evidence="3" id="KW-1185">Reference proteome</keyword>
<dbReference type="Proteomes" id="UP000619260">
    <property type="component" value="Unassembled WGS sequence"/>
</dbReference>